<evidence type="ECO:0000313" key="5">
    <source>
        <dbReference type="EMBL" id="QOV43700.1"/>
    </source>
</evidence>
<sequence>MDQAVSDRTVQLSQQEQRVLAHMADGLTYTAIAQRMKLSRHTVDTYIRRIRAKTGARNRMQLLLHALALSDVQPAADDANHAL</sequence>
<dbReference type="Proteomes" id="UP000594008">
    <property type="component" value="Chromosome"/>
</dbReference>
<dbReference type="PANTHER" id="PTHR44688">
    <property type="entry name" value="DNA-BINDING TRANSCRIPTIONAL ACTIVATOR DEVR_DOSR"/>
    <property type="match status" value="1"/>
</dbReference>
<name>A0A7M2T4V5_STRCW</name>
<dbReference type="InterPro" id="IPR036388">
    <property type="entry name" value="WH-like_DNA-bd_sf"/>
</dbReference>
<accession>A0A7M2T4V5</accession>
<gene>
    <name evidence="5" type="ORF">IPT68_28955</name>
</gene>
<dbReference type="InterPro" id="IPR000792">
    <property type="entry name" value="Tscrpt_reg_LuxR_C"/>
</dbReference>
<dbReference type="AlphaFoldDB" id="A0A7M2T4V5"/>
<dbReference type="GO" id="GO:0003677">
    <property type="term" value="F:DNA binding"/>
    <property type="evidence" value="ECO:0007669"/>
    <property type="project" value="UniProtKB-KW"/>
</dbReference>
<dbReference type="Pfam" id="PF00196">
    <property type="entry name" value="GerE"/>
    <property type="match status" value="1"/>
</dbReference>
<dbReference type="PRINTS" id="PR00038">
    <property type="entry name" value="HTHLUXR"/>
</dbReference>
<keyword evidence="6" id="KW-1185">Reference proteome</keyword>
<evidence type="ECO:0000259" key="4">
    <source>
        <dbReference type="PROSITE" id="PS50043"/>
    </source>
</evidence>
<dbReference type="KEGG" id="schf:IPT68_28955"/>
<dbReference type="PANTHER" id="PTHR44688:SF16">
    <property type="entry name" value="DNA-BINDING TRANSCRIPTIONAL ACTIVATOR DEVR_DOSR"/>
    <property type="match status" value="1"/>
</dbReference>
<feature type="domain" description="HTH luxR-type" evidence="4">
    <location>
        <begin position="5"/>
        <end position="70"/>
    </location>
</feature>
<protein>
    <submittedName>
        <fullName evidence="5">Helix-turn-helix transcriptional regulator</fullName>
    </submittedName>
</protein>
<evidence type="ECO:0000256" key="3">
    <source>
        <dbReference type="ARBA" id="ARBA00023163"/>
    </source>
</evidence>
<evidence type="ECO:0000313" key="6">
    <source>
        <dbReference type="Proteomes" id="UP000594008"/>
    </source>
</evidence>
<dbReference type="InterPro" id="IPR016032">
    <property type="entry name" value="Sig_transdc_resp-reg_C-effctor"/>
</dbReference>
<dbReference type="SMART" id="SM00421">
    <property type="entry name" value="HTH_LUXR"/>
    <property type="match status" value="1"/>
</dbReference>
<dbReference type="SUPFAM" id="SSF46894">
    <property type="entry name" value="C-terminal effector domain of the bipartite response regulators"/>
    <property type="match status" value="1"/>
</dbReference>
<dbReference type="EMBL" id="CP063374">
    <property type="protein sequence ID" value="QOV43700.1"/>
    <property type="molecule type" value="Genomic_DNA"/>
</dbReference>
<reference evidence="5 6" key="1">
    <citation type="submission" date="2020-10" db="EMBL/GenBank/DDBJ databases">
        <title>Streptomyces chromofuscus complate genome analysis.</title>
        <authorList>
            <person name="Anwar N."/>
        </authorList>
    </citation>
    <scope>NUCLEOTIDE SEQUENCE [LARGE SCALE GENOMIC DNA]</scope>
    <source>
        <strain evidence="5 6">DSM 40273</strain>
    </source>
</reference>
<dbReference type="PROSITE" id="PS50043">
    <property type="entry name" value="HTH_LUXR_2"/>
    <property type="match status" value="1"/>
</dbReference>
<dbReference type="RefSeq" id="WP_189701405.1">
    <property type="nucleotide sequence ID" value="NZ_BMTA01000027.1"/>
</dbReference>
<keyword evidence="2" id="KW-0238">DNA-binding</keyword>
<dbReference type="GO" id="GO:0006355">
    <property type="term" value="P:regulation of DNA-templated transcription"/>
    <property type="evidence" value="ECO:0007669"/>
    <property type="project" value="InterPro"/>
</dbReference>
<dbReference type="CDD" id="cd06170">
    <property type="entry name" value="LuxR_C_like"/>
    <property type="match status" value="1"/>
</dbReference>
<proteinExistence type="predicted"/>
<dbReference type="Gene3D" id="1.10.10.10">
    <property type="entry name" value="Winged helix-like DNA-binding domain superfamily/Winged helix DNA-binding domain"/>
    <property type="match status" value="1"/>
</dbReference>
<dbReference type="PROSITE" id="PS00622">
    <property type="entry name" value="HTH_LUXR_1"/>
    <property type="match status" value="1"/>
</dbReference>
<keyword evidence="1" id="KW-0805">Transcription regulation</keyword>
<evidence type="ECO:0000256" key="2">
    <source>
        <dbReference type="ARBA" id="ARBA00023125"/>
    </source>
</evidence>
<keyword evidence="3" id="KW-0804">Transcription</keyword>
<organism evidence="5 6">
    <name type="scientific">Streptomyces chromofuscus</name>
    <dbReference type="NCBI Taxonomy" id="42881"/>
    <lineage>
        <taxon>Bacteria</taxon>
        <taxon>Bacillati</taxon>
        <taxon>Actinomycetota</taxon>
        <taxon>Actinomycetes</taxon>
        <taxon>Kitasatosporales</taxon>
        <taxon>Streptomycetaceae</taxon>
        <taxon>Streptomyces</taxon>
    </lineage>
</organism>
<evidence type="ECO:0000256" key="1">
    <source>
        <dbReference type="ARBA" id="ARBA00023015"/>
    </source>
</evidence>